<keyword evidence="2" id="KW-1185">Reference proteome</keyword>
<accession>A0A1X7DCJ2</accession>
<sequence>MKCVREEGIQIKKALFAFLRKEPGKDLYFIDAF</sequence>
<dbReference type="EMBL" id="FWZU01000003">
    <property type="protein sequence ID" value="SMF12989.1"/>
    <property type="molecule type" value="Genomic_DNA"/>
</dbReference>
<evidence type="ECO:0000313" key="1">
    <source>
        <dbReference type="EMBL" id="SMF12989.1"/>
    </source>
</evidence>
<name>A0A1X7DCJ2_9BACT</name>
<dbReference type="Proteomes" id="UP000192906">
    <property type="component" value="Unassembled WGS sequence"/>
</dbReference>
<dbReference type="AlphaFoldDB" id="A0A1X7DCJ2"/>
<gene>
    <name evidence="1" type="ORF">SAMN06295933_1754</name>
</gene>
<protein>
    <submittedName>
        <fullName evidence="1">Uncharacterized protein</fullName>
    </submittedName>
</protein>
<proteinExistence type="predicted"/>
<reference evidence="2" key="1">
    <citation type="submission" date="2017-04" db="EMBL/GenBank/DDBJ databases">
        <authorList>
            <person name="Varghese N."/>
            <person name="Submissions S."/>
        </authorList>
    </citation>
    <scope>NUCLEOTIDE SEQUENCE [LARGE SCALE GENOMIC DNA]</scope>
    <source>
        <strain evidence="2">K3S</strain>
    </source>
</reference>
<organism evidence="1 2">
    <name type="scientific">Desulfovibrio gilichinskyi</name>
    <dbReference type="NCBI Taxonomy" id="1519643"/>
    <lineage>
        <taxon>Bacteria</taxon>
        <taxon>Pseudomonadati</taxon>
        <taxon>Thermodesulfobacteriota</taxon>
        <taxon>Desulfovibrionia</taxon>
        <taxon>Desulfovibrionales</taxon>
        <taxon>Desulfovibrionaceae</taxon>
        <taxon>Desulfovibrio</taxon>
    </lineage>
</organism>
<evidence type="ECO:0000313" key="2">
    <source>
        <dbReference type="Proteomes" id="UP000192906"/>
    </source>
</evidence>